<evidence type="ECO:0000256" key="1">
    <source>
        <dbReference type="ARBA" id="ARBA00022737"/>
    </source>
</evidence>
<gene>
    <name evidence="5" type="primary">BnaCnng37820D</name>
    <name evidence="5" type="ORF">GSBRNA2T00033796001</name>
</gene>
<proteinExistence type="predicted"/>
<accession>A0A078JAW4</accession>
<dbReference type="OMA" id="MLPDETH"/>
<reference evidence="5 6" key="1">
    <citation type="journal article" date="2014" name="Science">
        <title>Plant genetics. Early allopolyploid evolution in the post-Neolithic Brassica napus oilseed genome.</title>
        <authorList>
            <person name="Chalhoub B."/>
            <person name="Denoeud F."/>
            <person name="Liu S."/>
            <person name="Parkin I.A."/>
            <person name="Tang H."/>
            <person name="Wang X."/>
            <person name="Chiquet J."/>
            <person name="Belcram H."/>
            <person name="Tong C."/>
            <person name="Samans B."/>
            <person name="Correa M."/>
            <person name="Da Silva C."/>
            <person name="Just J."/>
            <person name="Falentin C."/>
            <person name="Koh C.S."/>
            <person name="Le Clainche I."/>
            <person name="Bernard M."/>
            <person name="Bento P."/>
            <person name="Noel B."/>
            <person name="Labadie K."/>
            <person name="Alberti A."/>
            <person name="Charles M."/>
            <person name="Arnaud D."/>
            <person name="Guo H."/>
            <person name="Daviaud C."/>
            <person name="Alamery S."/>
            <person name="Jabbari K."/>
            <person name="Zhao M."/>
            <person name="Edger P.P."/>
            <person name="Chelaifa H."/>
            <person name="Tack D."/>
            <person name="Lassalle G."/>
            <person name="Mestiri I."/>
            <person name="Schnel N."/>
            <person name="Le Paslier M.C."/>
            <person name="Fan G."/>
            <person name="Renault V."/>
            <person name="Bayer P.E."/>
            <person name="Golicz A.A."/>
            <person name="Manoli S."/>
            <person name="Lee T.H."/>
            <person name="Thi V.H."/>
            <person name="Chalabi S."/>
            <person name="Hu Q."/>
            <person name="Fan C."/>
            <person name="Tollenaere R."/>
            <person name="Lu Y."/>
            <person name="Battail C."/>
            <person name="Shen J."/>
            <person name="Sidebottom C.H."/>
            <person name="Wang X."/>
            <person name="Canaguier A."/>
            <person name="Chauveau A."/>
            <person name="Berard A."/>
            <person name="Deniot G."/>
            <person name="Guan M."/>
            <person name="Liu Z."/>
            <person name="Sun F."/>
            <person name="Lim Y.P."/>
            <person name="Lyons E."/>
            <person name="Town C.D."/>
            <person name="Bancroft I."/>
            <person name="Wang X."/>
            <person name="Meng J."/>
            <person name="Ma J."/>
            <person name="Pires J.C."/>
            <person name="King G.J."/>
            <person name="Brunel D."/>
            <person name="Delourme R."/>
            <person name="Renard M."/>
            <person name="Aury J.M."/>
            <person name="Adams K.L."/>
            <person name="Batley J."/>
            <person name="Snowdon R.J."/>
            <person name="Tost J."/>
            <person name="Edwards D."/>
            <person name="Zhou Y."/>
            <person name="Hua W."/>
            <person name="Sharpe A.G."/>
            <person name="Paterson A.H."/>
            <person name="Guan C."/>
            <person name="Wincker P."/>
        </authorList>
    </citation>
    <scope>NUCLEOTIDE SEQUENCE [LARGE SCALE GENOMIC DNA]</scope>
    <source>
        <strain evidence="6">cv. Darmor-bzh</strain>
    </source>
</reference>
<protein>
    <submittedName>
        <fullName evidence="5">BnaCnng37820D protein</fullName>
    </submittedName>
</protein>
<evidence type="ECO:0000313" key="5">
    <source>
        <dbReference type="EMBL" id="CDY61419.1"/>
    </source>
</evidence>
<keyword evidence="1" id="KW-0677">Repeat</keyword>
<dbReference type="STRING" id="3708.A0A078JAW4"/>
<keyword evidence="3" id="KW-0611">Plant defense</keyword>
<dbReference type="PaxDb" id="3708-A0A078JAW4"/>
<organism evidence="5 6">
    <name type="scientific">Brassica napus</name>
    <name type="common">Rape</name>
    <dbReference type="NCBI Taxonomy" id="3708"/>
    <lineage>
        <taxon>Eukaryota</taxon>
        <taxon>Viridiplantae</taxon>
        <taxon>Streptophyta</taxon>
        <taxon>Embryophyta</taxon>
        <taxon>Tracheophyta</taxon>
        <taxon>Spermatophyta</taxon>
        <taxon>Magnoliopsida</taxon>
        <taxon>eudicotyledons</taxon>
        <taxon>Gunneridae</taxon>
        <taxon>Pentapetalae</taxon>
        <taxon>rosids</taxon>
        <taxon>malvids</taxon>
        <taxon>Brassicales</taxon>
        <taxon>Brassicaceae</taxon>
        <taxon>Brassiceae</taxon>
        <taxon>Brassica</taxon>
    </lineage>
</organism>
<dbReference type="EMBL" id="LK033994">
    <property type="protein sequence ID" value="CDY61419.1"/>
    <property type="molecule type" value="Genomic_DNA"/>
</dbReference>
<dbReference type="Gramene" id="CDY61419">
    <property type="protein sequence ID" value="CDY61419"/>
    <property type="gene ID" value="GSBRNA2T00033796001"/>
</dbReference>
<evidence type="ECO:0000256" key="3">
    <source>
        <dbReference type="ARBA" id="ARBA00022821"/>
    </source>
</evidence>
<dbReference type="SUPFAM" id="SSF52058">
    <property type="entry name" value="L domain-like"/>
    <property type="match status" value="1"/>
</dbReference>
<dbReference type="GO" id="GO:0000166">
    <property type="term" value="F:nucleotide binding"/>
    <property type="evidence" value="ECO:0007669"/>
    <property type="project" value="UniProtKB-KW"/>
</dbReference>
<dbReference type="PANTHER" id="PTHR15140:SF37">
    <property type="entry name" value="UBIQUITIN-LIKE DOMAIN-CONTAINING PROTEIN"/>
    <property type="match status" value="1"/>
</dbReference>
<dbReference type="InterPro" id="IPR041118">
    <property type="entry name" value="Rx_N"/>
</dbReference>
<dbReference type="GO" id="GO:0006952">
    <property type="term" value="P:defense response"/>
    <property type="evidence" value="ECO:0007669"/>
    <property type="project" value="UniProtKB-KW"/>
</dbReference>
<dbReference type="Proteomes" id="UP000028999">
    <property type="component" value="Unassembled WGS sequence"/>
</dbReference>
<dbReference type="Pfam" id="PF18052">
    <property type="entry name" value="Rx_N"/>
    <property type="match status" value="1"/>
</dbReference>
<evidence type="ECO:0000313" key="6">
    <source>
        <dbReference type="Proteomes" id="UP000028999"/>
    </source>
</evidence>
<evidence type="ECO:0000259" key="4">
    <source>
        <dbReference type="Pfam" id="PF18052"/>
    </source>
</evidence>
<dbReference type="PANTHER" id="PTHR15140">
    <property type="entry name" value="TUBULIN-SPECIFIC CHAPERONE E"/>
    <property type="match status" value="1"/>
</dbReference>
<feature type="domain" description="Disease resistance N-terminal" evidence="4">
    <location>
        <begin position="6"/>
        <end position="57"/>
    </location>
</feature>
<dbReference type="AlphaFoldDB" id="A0A078JAW4"/>
<dbReference type="Gene3D" id="3.80.10.10">
    <property type="entry name" value="Ribonuclease Inhibitor"/>
    <property type="match status" value="1"/>
</dbReference>
<evidence type="ECO:0000256" key="2">
    <source>
        <dbReference type="ARBA" id="ARBA00022741"/>
    </source>
</evidence>
<name>A0A078JAW4_BRANA</name>
<keyword evidence="6" id="KW-1185">Reference proteome</keyword>
<keyword evidence="2" id="KW-0547">Nucleotide-binding</keyword>
<dbReference type="InterPro" id="IPR032675">
    <property type="entry name" value="LRR_dom_sf"/>
</dbReference>
<dbReference type="SMR" id="A0A078JAW4"/>
<sequence length="175" mass="20143">MAEALLSFGVERLWNLLVRESEQFQGVEEQFDGLKNDVEMLRCFLEDAEAKRHTSAMLPDETHFPAHLATISLTKCRLKEDPMPILEKLLHLKIVRLWDRSFGGSRMICSMDGFPQLLELQFVGLEEWEEWIVEEGSMPLLHTLLIGYCPKLKELPDGLPFINSLKVLSFSLIAR</sequence>